<proteinExistence type="predicted"/>
<dbReference type="InterPro" id="IPR036583">
    <property type="entry name" value="23S_rRNA_IVS_sf"/>
</dbReference>
<dbReference type="Proteomes" id="UP000005139">
    <property type="component" value="Unassembled WGS sequence"/>
</dbReference>
<sequence>MRYEDKARGFRDLRVWQQAIMLAAEVMKIAASLPQHELYGLGNQMRRSAISVSSNIAEGWGRRGEKEFSRFLDIANGSLCELETQLEIAKICYNIDTLPLVNQCAAIRAQIVAFARSLEKNPRIRK</sequence>
<evidence type="ECO:0000313" key="1">
    <source>
        <dbReference type="EMBL" id="EAX47300.1"/>
    </source>
</evidence>
<dbReference type="EMBL" id="AAWL01000011">
    <property type="protein sequence ID" value="EAX47300.1"/>
    <property type="molecule type" value="Genomic_DNA"/>
</dbReference>
<dbReference type="Pfam" id="PF05635">
    <property type="entry name" value="23S_rRNA_IVP"/>
    <property type="match status" value="1"/>
</dbReference>
<protein>
    <submittedName>
        <fullName evidence="1">S23 ribosomal protein</fullName>
    </submittedName>
</protein>
<organism evidence="1 2">
    <name type="scientific">Thermosinus carboxydivorans Nor1</name>
    <dbReference type="NCBI Taxonomy" id="401526"/>
    <lineage>
        <taxon>Bacteria</taxon>
        <taxon>Bacillati</taxon>
        <taxon>Bacillota</taxon>
        <taxon>Negativicutes</taxon>
        <taxon>Selenomonadales</taxon>
        <taxon>Sporomusaceae</taxon>
        <taxon>Thermosinus</taxon>
    </lineage>
</organism>
<keyword evidence="2" id="KW-1185">Reference proteome</keyword>
<dbReference type="RefSeq" id="WP_007289627.1">
    <property type="nucleotide sequence ID" value="NZ_AAWL01000011.1"/>
</dbReference>
<dbReference type="PANTHER" id="PTHR38471">
    <property type="entry name" value="FOUR HELIX BUNDLE PROTEIN"/>
    <property type="match status" value="1"/>
</dbReference>
<dbReference type="NCBIfam" id="TIGR02436">
    <property type="entry name" value="four helix bundle protein"/>
    <property type="match status" value="1"/>
</dbReference>
<dbReference type="eggNOG" id="ENOG5032YWC">
    <property type="taxonomic scope" value="Bacteria"/>
</dbReference>
<dbReference type="PANTHER" id="PTHR38471:SF2">
    <property type="entry name" value="FOUR HELIX BUNDLE PROTEIN"/>
    <property type="match status" value="1"/>
</dbReference>
<dbReference type="CDD" id="cd16377">
    <property type="entry name" value="23S_rRNA_IVP_like"/>
    <property type="match status" value="1"/>
</dbReference>
<reference evidence="1 2" key="1">
    <citation type="submission" date="2007-01" db="EMBL/GenBank/DDBJ databases">
        <title>Annotation of the draft genome assembly of Thermosinus carboxydivorans Nor1.</title>
        <authorList>
            <consortium name="US DOE Joint Genome Institute (JGI-ORNL)"/>
            <person name="Larimer F."/>
            <person name="Land M."/>
            <person name="Hauser L."/>
        </authorList>
    </citation>
    <scope>NUCLEOTIDE SEQUENCE [LARGE SCALE GENOMIC DNA]</scope>
    <source>
        <strain evidence="1 2">Nor1</strain>
    </source>
</reference>
<reference evidence="1 2" key="2">
    <citation type="submission" date="2007-01" db="EMBL/GenBank/DDBJ databases">
        <title>Sequencing of the draft genome and assembly of Thermosinus carboxydivorans Nor1.</title>
        <authorList>
            <consortium name="US DOE Joint Genome Institute (JGI-PGF)"/>
            <person name="Copeland A."/>
            <person name="Lucas S."/>
            <person name="Lapidus A."/>
            <person name="Barry K."/>
            <person name="Glavina del Rio T."/>
            <person name="Dalin E."/>
            <person name="Tice H."/>
            <person name="Bruce D."/>
            <person name="Pitluck S."/>
            <person name="Richardson P."/>
        </authorList>
    </citation>
    <scope>NUCLEOTIDE SEQUENCE [LARGE SCALE GENOMIC DNA]</scope>
    <source>
        <strain evidence="1 2">Nor1</strain>
    </source>
</reference>
<dbReference type="Gene3D" id="1.20.1440.60">
    <property type="entry name" value="23S rRNA-intervening sequence"/>
    <property type="match status" value="1"/>
</dbReference>
<gene>
    <name evidence="1" type="ORF">TcarDRAFT_1318</name>
</gene>
<dbReference type="InterPro" id="IPR012657">
    <property type="entry name" value="23S_rRNA-intervening_sequence"/>
</dbReference>
<keyword evidence="1" id="KW-0687">Ribonucleoprotein</keyword>
<keyword evidence="1" id="KW-0689">Ribosomal protein</keyword>
<evidence type="ECO:0000313" key="2">
    <source>
        <dbReference type="Proteomes" id="UP000005139"/>
    </source>
</evidence>
<comment type="caution">
    <text evidence="1">The sequence shown here is derived from an EMBL/GenBank/DDBJ whole genome shotgun (WGS) entry which is preliminary data.</text>
</comment>
<dbReference type="SUPFAM" id="SSF158446">
    <property type="entry name" value="IVS-encoded protein-like"/>
    <property type="match status" value="1"/>
</dbReference>
<dbReference type="OrthoDB" id="160990at2"/>
<name>A1HRG8_9FIRM</name>
<accession>A1HRG8</accession>
<dbReference type="AlphaFoldDB" id="A1HRG8"/>
<dbReference type="GO" id="GO:0005840">
    <property type="term" value="C:ribosome"/>
    <property type="evidence" value="ECO:0007669"/>
    <property type="project" value="UniProtKB-KW"/>
</dbReference>